<keyword evidence="4" id="KW-1185">Reference proteome</keyword>
<dbReference type="PROSITE" id="PS51450">
    <property type="entry name" value="LRR"/>
    <property type="match status" value="3"/>
</dbReference>
<sequence length="217" mass="24679">MEITISKKLQTRDSVKSIVCKASGLYESSIVMYLDLSNSMMSSKSLTILKTLDWNCLKELNVSHNKIQRVDGDFLLKMPLLQRLNLSFNALESIPTFISKKRELSLSSLALEGNRISNVKDIKKLYPLSKCLKRISFQGHGDESACTICTNLNYYRLVQETLPNLIILDYGLFPTHASLLQQCKKDLDSIDEKITEISKWKKSMDESEGQEVSSLKF</sequence>
<proteinExistence type="predicted"/>
<evidence type="ECO:0000313" key="3">
    <source>
        <dbReference type="EMBL" id="GFH52791.1"/>
    </source>
</evidence>
<dbReference type="PANTHER" id="PTHR15454">
    <property type="entry name" value="NISCHARIN RELATED"/>
    <property type="match status" value="1"/>
</dbReference>
<dbReference type="SUPFAM" id="SSF52058">
    <property type="entry name" value="L domain-like"/>
    <property type="match status" value="1"/>
</dbReference>
<keyword evidence="1" id="KW-0433">Leucine-rich repeat</keyword>
<dbReference type="GO" id="GO:0005737">
    <property type="term" value="C:cytoplasm"/>
    <property type="evidence" value="ECO:0007669"/>
    <property type="project" value="TreeGrafter"/>
</dbReference>
<dbReference type="EMBL" id="BLLK01000046">
    <property type="protein sequence ID" value="GFH52791.1"/>
    <property type="molecule type" value="Genomic_DNA"/>
</dbReference>
<comment type="caution">
    <text evidence="3">The sequence shown here is derived from an EMBL/GenBank/DDBJ whole genome shotgun (WGS) entry which is preliminary data.</text>
</comment>
<protein>
    <recommendedName>
        <fullName evidence="5">Leucine-rich repeat-containing protein 51</fullName>
    </recommendedName>
</protein>
<evidence type="ECO:0008006" key="5">
    <source>
        <dbReference type="Google" id="ProtNLM"/>
    </source>
</evidence>
<name>A0AAD3CX63_9STRA</name>
<organism evidence="3 4">
    <name type="scientific">Chaetoceros tenuissimus</name>
    <dbReference type="NCBI Taxonomy" id="426638"/>
    <lineage>
        <taxon>Eukaryota</taxon>
        <taxon>Sar</taxon>
        <taxon>Stramenopiles</taxon>
        <taxon>Ochrophyta</taxon>
        <taxon>Bacillariophyta</taxon>
        <taxon>Coscinodiscophyceae</taxon>
        <taxon>Chaetocerotophycidae</taxon>
        <taxon>Chaetocerotales</taxon>
        <taxon>Chaetocerotaceae</taxon>
        <taxon>Chaetoceros</taxon>
    </lineage>
</organism>
<dbReference type="PANTHER" id="PTHR15454:SF56">
    <property type="entry name" value="PROTEIN PHOSPHATASE 1 REGULATORY SUBUNIT 7-RELATED"/>
    <property type="match status" value="1"/>
</dbReference>
<evidence type="ECO:0000256" key="2">
    <source>
        <dbReference type="ARBA" id="ARBA00022737"/>
    </source>
</evidence>
<keyword evidence="2" id="KW-0677">Repeat</keyword>
<dbReference type="Proteomes" id="UP001054902">
    <property type="component" value="Unassembled WGS sequence"/>
</dbReference>
<dbReference type="Pfam" id="PF13855">
    <property type="entry name" value="LRR_8"/>
    <property type="match status" value="1"/>
</dbReference>
<dbReference type="AlphaFoldDB" id="A0AAD3CX63"/>
<evidence type="ECO:0000256" key="1">
    <source>
        <dbReference type="ARBA" id="ARBA00022614"/>
    </source>
</evidence>
<dbReference type="InterPro" id="IPR001611">
    <property type="entry name" value="Leu-rich_rpt"/>
</dbReference>
<dbReference type="Gene3D" id="3.80.10.10">
    <property type="entry name" value="Ribonuclease Inhibitor"/>
    <property type="match status" value="1"/>
</dbReference>
<gene>
    <name evidence="3" type="ORF">CTEN210_09267</name>
</gene>
<accession>A0AAD3CX63</accession>
<reference evidence="3 4" key="1">
    <citation type="journal article" date="2021" name="Sci. Rep.">
        <title>The genome of the diatom Chaetoceros tenuissimus carries an ancient integrated fragment of an extant virus.</title>
        <authorList>
            <person name="Hongo Y."/>
            <person name="Kimura K."/>
            <person name="Takaki Y."/>
            <person name="Yoshida Y."/>
            <person name="Baba S."/>
            <person name="Kobayashi G."/>
            <person name="Nagasaki K."/>
            <person name="Hano T."/>
            <person name="Tomaru Y."/>
        </authorList>
    </citation>
    <scope>NUCLEOTIDE SEQUENCE [LARGE SCALE GENOMIC DNA]</scope>
    <source>
        <strain evidence="3 4">NIES-3715</strain>
    </source>
</reference>
<evidence type="ECO:0000313" key="4">
    <source>
        <dbReference type="Proteomes" id="UP001054902"/>
    </source>
</evidence>
<dbReference type="InterPro" id="IPR032675">
    <property type="entry name" value="LRR_dom_sf"/>
</dbReference>